<keyword evidence="3" id="KW-0547">Nucleotide-binding</keyword>
<feature type="domain" description="ABC transporter" evidence="5">
    <location>
        <begin position="7"/>
        <end position="248"/>
    </location>
</feature>
<dbReference type="PROSITE" id="PS50893">
    <property type="entry name" value="ABC_TRANSPORTER_2"/>
    <property type="match status" value="1"/>
</dbReference>
<proteinExistence type="inferred from homology"/>
<dbReference type="Gene3D" id="2.70.50.60">
    <property type="entry name" value="abc- transporter (atp binding component) like domain"/>
    <property type="match status" value="1"/>
</dbReference>
<dbReference type="RefSeq" id="WP_073289394.1">
    <property type="nucleotide sequence ID" value="NZ_FRCP01000016.1"/>
</dbReference>
<comment type="similarity">
    <text evidence="1">Belongs to the ABC transporter superfamily.</text>
</comment>
<dbReference type="AlphaFoldDB" id="A0A1M7LDG6"/>
<dbReference type="GO" id="GO:0140359">
    <property type="term" value="F:ABC-type transporter activity"/>
    <property type="evidence" value="ECO:0007669"/>
    <property type="project" value="InterPro"/>
</dbReference>
<dbReference type="InterPro" id="IPR017871">
    <property type="entry name" value="ABC_transporter-like_CS"/>
</dbReference>
<dbReference type="InterPro" id="IPR003593">
    <property type="entry name" value="AAA+_ATPase"/>
</dbReference>
<evidence type="ECO:0000313" key="6">
    <source>
        <dbReference type="EMBL" id="SHM75945.1"/>
    </source>
</evidence>
<evidence type="ECO:0000256" key="3">
    <source>
        <dbReference type="ARBA" id="ARBA00022741"/>
    </source>
</evidence>
<dbReference type="PANTHER" id="PTHR46743:SF2">
    <property type="entry name" value="TEICHOIC ACIDS EXPORT ATP-BINDING PROTEIN TAGH"/>
    <property type="match status" value="1"/>
</dbReference>
<name>A0A1M7LDG6_9FIRM</name>
<keyword evidence="7" id="KW-1185">Reference proteome</keyword>
<dbReference type="InterPro" id="IPR050683">
    <property type="entry name" value="Bact_Polysacc_Export_ATP-bd"/>
</dbReference>
<evidence type="ECO:0000259" key="5">
    <source>
        <dbReference type="PROSITE" id="PS50893"/>
    </source>
</evidence>
<protein>
    <submittedName>
        <fullName evidence="6">Lipopolysaccharide transport system ATP-binding protein</fullName>
    </submittedName>
</protein>
<dbReference type="InterPro" id="IPR027417">
    <property type="entry name" value="P-loop_NTPase"/>
</dbReference>
<dbReference type="PANTHER" id="PTHR46743">
    <property type="entry name" value="TEICHOIC ACIDS EXPORT ATP-BINDING PROTEIN TAGH"/>
    <property type="match status" value="1"/>
</dbReference>
<dbReference type="GO" id="GO:0016020">
    <property type="term" value="C:membrane"/>
    <property type="evidence" value="ECO:0007669"/>
    <property type="project" value="InterPro"/>
</dbReference>
<evidence type="ECO:0000256" key="2">
    <source>
        <dbReference type="ARBA" id="ARBA00022448"/>
    </source>
</evidence>
<evidence type="ECO:0000256" key="1">
    <source>
        <dbReference type="ARBA" id="ARBA00005417"/>
    </source>
</evidence>
<keyword evidence="4 6" id="KW-0067">ATP-binding</keyword>
<keyword evidence="2" id="KW-0813">Transport</keyword>
<dbReference type="SUPFAM" id="SSF52540">
    <property type="entry name" value="P-loop containing nucleoside triphosphate hydrolases"/>
    <property type="match status" value="1"/>
</dbReference>
<gene>
    <name evidence="6" type="ORF">SAMN02746066_03190</name>
</gene>
<evidence type="ECO:0000313" key="7">
    <source>
        <dbReference type="Proteomes" id="UP000184038"/>
    </source>
</evidence>
<accession>A0A1M7LDG6</accession>
<dbReference type="PROSITE" id="PS00211">
    <property type="entry name" value="ABC_TRANSPORTER_1"/>
    <property type="match status" value="1"/>
</dbReference>
<dbReference type="InterPro" id="IPR003439">
    <property type="entry name" value="ABC_transporter-like_ATP-bd"/>
</dbReference>
<dbReference type="InterPro" id="IPR029439">
    <property type="entry name" value="Wzt_C"/>
</dbReference>
<dbReference type="InterPro" id="IPR015860">
    <property type="entry name" value="ABC_transpr_TagH-like"/>
</dbReference>
<sequence length="432" mass="48989">MENNEKIKLSNITKTYKMYDSPMDQLKESLSLKGKVRHSNFNALTNVSFSVNKGEILGIMGRNGAGKSTLLKIITGVLSPTSGQIEVEGKISSLLELGAGFNPEYNGIENIYFYGMLMKLTKKQIDERLTEILEFAEIGDYVYQPVKTYSSGMFARLAFSCAINVEPDILIVDEILSVGDIRFQSKCFKKFKEFKEQGVTILYVGHDVSLMKTFCDKGIWLNDGKVIMMGDPSEVAAKYVEFMYLDDSTEFTTFKRLNDDNKETTVVNDIKISNVKNSIFPEAIAHWGTNPGMFQKVSITNEYGKEINYFAPQDKVCISLTFKTGDIIDYKNFSVAFSIKNLEGTDIIVKTTYDEGLEIIPSDDNRLMIRFELITRLAVGEYYLAIALENRRETTTMYYEYVEGARYFKVFADKKIYGKVDIPAHISIVRGE</sequence>
<dbReference type="Gene3D" id="3.40.50.300">
    <property type="entry name" value="P-loop containing nucleotide triphosphate hydrolases"/>
    <property type="match status" value="1"/>
</dbReference>
<dbReference type="EMBL" id="FRCP01000016">
    <property type="protein sequence ID" value="SHM75945.1"/>
    <property type="molecule type" value="Genomic_DNA"/>
</dbReference>
<dbReference type="CDD" id="cd03220">
    <property type="entry name" value="ABC_KpsT_Wzt"/>
    <property type="match status" value="1"/>
</dbReference>
<dbReference type="GO" id="GO:0016887">
    <property type="term" value="F:ATP hydrolysis activity"/>
    <property type="evidence" value="ECO:0007669"/>
    <property type="project" value="InterPro"/>
</dbReference>
<organism evidence="6 7">
    <name type="scientific">Anaerosporobacter mobilis DSM 15930</name>
    <dbReference type="NCBI Taxonomy" id="1120996"/>
    <lineage>
        <taxon>Bacteria</taxon>
        <taxon>Bacillati</taxon>
        <taxon>Bacillota</taxon>
        <taxon>Clostridia</taxon>
        <taxon>Lachnospirales</taxon>
        <taxon>Lachnospiraceae</taxon>
        <taxon>Anaerosporobacter</taxon>
    </lineage>
</organism>
<dbReference type="Pfam" id="PF00005">
    <property type="entry name" value="ABC_tran"/>
    <property type="match status" value="1"/>
</dbReference>
<dbReference type="Pfam" id="PF14524">
    <property type="entry name" value="Wzt_C"/>
    <property type="match status" value="1"/>
</dbReference>
<dbReference type="Proteomes" id="UP000184038">
    <property type="component" value="Unassembled WGS sequence"/>
</dbReference>
<dbReference type="CDD" id="cd10147">
    <property type="entry name" value="Wzt_C-like"/>
    <property type="match status" value="1"/>
</dbReference>
<dbReference type="OrthoDB" id="9778870at2"/>
<evidence type="ECO:0000256" key="4">
    <source>
        <dbReference type="ARBA" id="ARBA00022840"/>
    </source>
</evidence>
<reference evidence="6 7" key="1">
    <citation type="submission" date="2016-11" db="EMBL/GenBank/DDBJ databases">
        <authorList>
            <person name="Jaros S."/>
            <person name="Januszkiewicz K."/>
            <person name="Wedrychowicz H."/>
        </authorList>
    </citation>
    <scope>NUCLEOTIDE SEQUENCE [LARGE SCALE GENOMIC DNA]</scope>
    <source>
        <strain evidence="6 7">DSM 15930</strain>
    </source>
</reference>
<dbReference type="SMART" id="SM00382">
    <property type="entry name" value="AAA"/>
    <property type="match status" value="1"/>
</dbReference>
<dbReference type="GO" id="GO:0005524">
    <property type="term" value="F:ATP binding"/>
    <property type="evidence" value="ECO:0007669"/>
    <property type="project" value="UniProtKB-KW"/>
</dbReference>
<dbReference type="STRING" id="1120996.SAMN02746066_03190"/>